<sequence length="59" mass="6458">PSALLYRIKHLDSSGSSSLITIKLDPKHKFEGLDQISVGPMLGKAIKLINSNQSIHVLF</sequence>
<dbReference type="EMBL" id="ANKD01000527">
    <property type="protein sequence ID" value="EPC72463.1"/>
    <property type="molecule type" value="Genomic_DNA"/>
</dbReference>
<feature type="non-terminal residue" evidence="1">
    <location>
        <position position="1"/>
    </location>
</feature>
<proteinExistence type="predicted"/>
<evidence type="ECO:0000313" key="2">
    <source>
        <dbReference type="Proteomes" id="UP000014252"/>
    </source>
</evidence>
<name>A0A8E0IRH3_LACPA</name>
<accession>A0A8E0IRH3</accession>
<organism evidence="1 2">
    <name type="scientific">Lacticaseibacillus paracasei subsp. paracasei Lpp71</name>
    <dbReference type="NCBI Taxonomy" id="1256207"/>
    <lineage>
        <taxon>Bacteria</taxon>
        <taxon>Bacillati</taxon>
        <taxon>Bacillota</taxon>
        <taxon>Bacilli</taxon>
        <taxon>Lactobacillales</taxon>
        <taxon>Lactobacillaceae</taxon>
        <taxon>Lacticaseibacillus</taxon>
    </lineage>
</organism>
<dbReference type="GO" id="GO:0016301">
    <property type="term" value="F:kinase activity"/>
    <property type="evidence" value="ECO:0007669"/>
    <property type="project" value="UniProtKB-KW"/>
</dbReference>
<evidence type="ECO:0000313" key="1">
    <source>
        <dbReference type="EMBL" id="EPC72463.1"/>
    </source>
</evidence>
<reference evidence="1 2" key="1">
    <citation type="journal article" date="2013" name="PLoS ONE">
        <title>Lactobacillus paracasei comparative genomics: towards species pan-genome definition and exploitation of diversity.</title>
        <authorList>
            <person name="Smokvina T."/>
            <person name="Wels M."/>
            <person name="Polka J."/>
            <person name="Chervaux C."/>
            <person name="Brisse S."/>
            <person name="Boekhorst J."/>
            <person name="van Hylckama Vlieg J.E."/>
            <person name="Siezen R.J."/>
        </authorList>
    </citation>
    <scope>NUCLEOTIDE SEQUENCE [LARGE SCALE GENOMIC DNA]</scope>
    <source>
        <strain evidence="1 2">Lpp71</strain>
    </source>
</reference>
<protein>
    <submittedName>
        <fullName evidence="1">Ribose-phosphate pyrophosphokinase</fullName>
    </submittedName>
</protein>
<gene>
    <name evidence="1" type="ORF">Lpp71_10746</name>
</gene>
<dbReference type="AlphaFoldDB" id="A0A8E0IRH3"/>
<dbReference type="Proteomes" id="UP000014252">
    <property type="component" value="Unassembled WGS sequence"/>
</dbReference>
<keyword evidence="1" id="KW-0808">Transferase</keyword>
<comment type="caution">
    <text evidence="1">The sequence shown here is derived from an EMBL/GenBank/DDBJ whole genome shotgun (WGS) entry which is preliminary data.</text>
</comment>
<keyword evidence="1" id="KW-0418">Kinase</keyword>